<comment type="function">
    <text evidence="9">Catalyzes the 2-thiolation of uridine at the wobble position (U34) of tRNA, leading to the formation of s(2)U34.</text>
</comment>
<comment type="similarity">
    <text evidence="9">Belongs to the MnmA/TRMU family.</text>
</comment>
<dbReference type="InterPro" id="IPR046885">
    <property type="entry name" value="MnmA-like_C"/>
</dbReference>
<name>B3DUT9_METI4</name>
<sequence length="367" mass="41163">MPMNVAPIKKNTRIVVGMSGGVDSTVAAYLLKREGFDVVGITLKIWTDRCMHISSEKCCGPDAINDARNMAAQIGIPHYVLDEADCFEKEVISYFLREYSLGRTPNPCVKCNEKIKFGRLWTRVQSWGVEYLATGHYALVENQDHIPRLKKAKDKRRDQSYFLFSLSAGQLSRMITPLGNLEKKEVRAIAKEAGLNVWNKEESRDICFVPGKNYKEFIQGKKTPSNTHSGFIIDEEGKVIGEHQGIEGYTVGQRKGLPGGQGRPLYVVDIDPESKTIRAGSLKSLFKTHCYASQAHWIEKDIESPRPVTVKLRYNYPEVEALLTLLGKDRFRLDFSSPQMGISPGQAAVCYDGDIVLGGGWIERERA</sequence>
<evidence type="ECO:0000256" key="9">
    <source>
        <dbReference type="HAMAP-Rule" id="MF_00144"/>
    </source>
</evidence>
<feature type="active site" description="Nucleophile" evidence="9">
    <location>
        <position position="111"/>
    </location>
</feature>
<dbReference type="Proteomes" id="UP000009149">
    <property type="component" value="Chromosome"/>
</dbReference>
<feature type="region of interest" description="Interaction with tRNA" evidence="9">
    <location>
        <begin position="157"/>
        <end position="159"/>
    </location>
</feature>
<dbReference type="Pfam" id="PF20258">
    <property type="entry name" value="tRNA_Me_trans_C"/>
    <property type="match status" value="1"/>
</dbReference>
<protein>
    <recommendedName>
        <fullName evidence="9">tRNA-specific 2-thiouridylase MnmA</fullName>
        <ecNumber evidence="9">2.8.1.13</ecNumber>
    </recommendedName>
</protein>
<dbReference type="GO" id="GO:0103016">
    <property type="term" value="F:tRNA-uridine 2-sulfurtransferase activity"/>
    <property type="evidence" value="ECO:0007669"/>
    <property type="project" value="UniProtKB-EC"/>
</dbReference>
<dbReference type="NCBIfam" id="NF001138">
    <property type="entry name" value="PRK00143.1"/>
    <property type="match status" value="1"/>
</dbReference>
<evidence type="ECO:0000259" key="10">
    <source>
        <dbReference type="Pfam" id="PF20258"/>
    </source>
</evidence>
<dbReference type="Pfam" id="PF03054">
    <property type="entry name" value="tRNA_Me_trans"/>
    <property type="match status" value="1"/>
</dbReference>
<keyword evidence="4 9" id="KW-0547">Nucleotide-binding</keyword>
<dbReference type="Gene3D" id="3.40.50.620">
    <property type="entry name" value="HUPs"/>
    <property type="match status" value="1"/>
</dbReference>
<keyword evidence="6 9" id="KW-0694">RNA-binding</keyword>
<keyword evidence="5 9" id="KW-0067">ATP-binding</keyword>
<keyword evidence="9" id="KW-0963">Cytoplasm</keyword>
<dbReference type="GO" id="GO:0005524">
    <property type="term" value="F:ATP binding"/>
    <property type="evidence" value="ECO:0007669"/>
    <property type="project" value="UniProtKB-KW"/>
</dbReference>
<evidence type="ECO:0000256" key="2">
    <source>
        <dbReference type="ARBA" id="ARBA00022679"/>
    </source>
</evidence>
<feature type="binding site" evidence="9">
    <location>
        <position position="43"/>
    </location>
    <ligand>
        <name>ATP</name>
        <dbReference type="ChEBI" id="CHEBI:30616"/>
    </ligand>
</feature>
<comment type="catalytic activity">
    <reaction evidence="8 9">
        <text>S-sulfanyl-L-cysteinyl-[protein] + uridine(34) in tRNA + AH2 + ATP = 2-thiouridine(34) in tRNA + L-cysteinyl-[protein] + A + AMP + diphosphate + H(+)</text>
        <dbReference type="Rhea" id="RHEA:47032"/>
        <dbReference type="Rhea" id="RHEA-COMP:10131"/>
        <dbReference type="Rhea" id="RHEA-COMP:11726"/>
        <dbReference type="Rhea" id="RHEA-COMP:11727"/>
        <dbReference type="Rhea" id="RHEA-COMP:11728"/>
        <dbReference type="ChEBI" id="CHEBI:13193"/>
        <dbReference type="ChEBI" id="CHEBI:15378"/>
        <dbReference type="ChEBI" id="CHEBI:17499"/>
        <dbReference type="ChEBI" id="CHEBI:29950"/>
        <dbReference type="ChEBI" id="CHEBI:30616"/>
        <dbReference type="ChEBI" id="CHEBI:33019"/>
        <dbReference type="ChEBI" id="CHEBI:61963"/>
        <dbReference type="ChEBI" id="CHEBI:65315"/>
        <dbReference type="ChEBI" id="CHEBI:87170"/>
        <dbReference type="ChEBI" id="CHEBI:456215"/>
        <dbReference type="EC" id="2.8.1.13"/>
    </reaction>
</comment>
<dbReference type="PANTHER" id="PTHR11933:SF5">
    <property type="entry name" value="MITOCHONDRIAL TRNA-SPECIFIC 2-THIOURIDYLASE 1"/>
    <property type="match status" value="1"/>
</dbReference>
<dbReference type="HOGENOM" id="CLU_035188_1_0_0"/>
<feature type="domain" description="tRNA-specific 2-thiouridylase MnmA-like C-terminal" evidence="10">
    <location>
        <begin position="288"/>
        <end position="362"/>
    </location>
</feature>
<evidence type="ECO:0000256" key="7">
    <source>
        <dbReference type="ARBA" id="ARBA00023157"/>
    </source>
</evidence>
<comment type="subcellular location">
    <subcellularLocation>
        <location evidence="9">Cytoplasm</location>
    </subcellularLocation>
</comment>
<dbReference type="Gene3D" id="2.30.30.280">
    <property type="entry name" value="Adenine nucleotide alpha hydrolases-like domains"/>
    <property type="match status" value="1"/>
</dbReference>
<reference evidence="12 13" key="1">
    <citation type="journal article" date="2008" name="Biol. Direct">
        <title>Complete genome sequence of the extremely acidophilic methanotroph isolate V4, Methylacidiphilum infernorum, a representative of the bacterial phylum Verrucomicrobia.</title>
        <authorList>
            <person name="Hou S."/>
            <person name="Makarova K.S."/>
            <person name="Saw J.H."/>
            <person name="Senin P."/>
            <person name="Ly B.V."/>
            <person name="Zhou Z."/>
            <person name="Ren Y."/>
            <person name="Wang J."/>
            <person name="Galperin M.Y."/>
            <person name="Omelchenko M.V."/>
            <person name="Wolf Y.I."/>
            <person name="Yutin N."/>
            <person name="Koonin E.V."/>
            <person name="Stott M.B."/>
            <person name="Mountain B.W."/>
            <person name="Crowe M.A."/>
            <person name="Smirnova A.V."/>
            <person name="Dunfield P.F."/>
            <person name="Feng L."/>
            <person name="Wang L."/>
            <person name="Alam M."/>
        </authorList>
    </citation>
    <scope>NUCLEOTIDE SEQUENCE [LARGE SCALE GENOMIC DNA]</scope>
    <source>
        <strain evidence="13">Isolate V4</strain>
    </source>
</reference>
<dbReference type="HAMAP" id="MF_00144">
    <property type="entry name" value="tRNA_thiouridyl_MnmA"/>
    <property type="match status" value="1"/>
</dbReference>
<dbReference type="Pfam" id="PF20259">
    <property type="entry name" value="tRNA_Me_trans_M"/>
    <property type="match status" value="1"/>
</dbReference>
<dbReference type="eggNOG" id="COG0482">
    <property type="taxonomic scope" value="Bacteria"/>
</dbReference>
<feature type="domain" description="tRNA-specific 2-thiouridylase MnmA-like central" evidence="11">
    <location>
        <begin position="226"/>
        <end position="277"/>
    </location>
</feature>
<evidence type="ECO:0000256" key="5">
    <source>
        <dbReference type="ARBA" id="ARBA00022840"/>
    </source>
</evidence>
<dbReference type="EC" id="2.8.1.13" evidence="9"/>
<accession>B3DUT9</accession>
<dbReference type="KEGG" id="min:Minf_1037"/>
<evidence type="ECO:0000256" key="3">
    <source>
        <dbReference type="ARBA" id="ARBA00022694"/>
    </source>
</evidence>
<dbReference type="PANTHER" id="PTHR11933">
    <property type="entry name" value="TRNA 5-METHYLAMINOMETHYL-2-THIOURIDYLATE -METHYLTRANSFERASE"/>
    <property type="match status" value="1"/>
</dbReference>
<dbReference type="Gene3D" id="2.40.30.10">
    <property type="entry name" value="Translation factors"/>
    <property type="match status" value="1"/>
</dbReference>
<dbReference type="NCBIfam" id="TIGR00420">
    <property type="entry name" value="trmU"/>
    <property type="match status" value="1"/>
</dbReference>
<evidence type="ECO:0000256" key="6">
    <source>
        <dbReference type="ARBA" id="ARBA00022884"/>
    </source>
</evidence>
<keyword evidence="3 9" id="KW-0819">tRNA processing</keyword>
<evidence type="ECO:0000259" key="11">
    <source>
        <dbReference type="Pfam" id="PF20259"/>
    </source>
</evidence>
<keyword evidence="2 9" id="KW-0808">Transferase</keyword>
<keyword evidence="7" id="KW-1015">Disulfide bond</keyword>
<dbReference type="EMBL" id="CP000975">
    <property type="protein sequence ID" value="ACD83092.1"/>
    <property type="molecule type" value="Genomic_DNA"/>
</dbReference>
<evidence type="ECO:0000256" key="4">
    <source>
        <dbReference type="ARBA" id="ARBA00022741"/>
    </source>
</evidence>
<dbReference type="FunFam" id="3.40.50.620:FF:000115">
    <property type="entry name" value="tRNA-specific 2-thiouridylase MnmA"/>
    <property type="match status" value="1"/>
</dbReference>
<dbReference type="GO" id="GO:0008168">
    <property type="term" value="F:methyltransferase activity"/>
    <property type="evidence" value="ECO:0007669"/>
    <property type="project" value="UniProtKB-KW"/>
</dbReference>
<feature type="binding site" evidence="9">
    <location>
        <begin position="17"/>
        <end position="24"/>
    </location>
    <ligand>
        <name>ATP</name>
        <dbReference type="ChEBI" id="CHEBI:30616"/>
    </ligand>
</feature>
<feature type="binding site" evidence="9">
    <location>
        <position position="135"/>
    </location>
    <ligand>
        <name>ATP</name>
        <dbReference type="ChEBI" id="CHEBI:30616"/>
    </ligand>
</feature>
<dbReference type="SUPFAM" id="SSF52402">
    <property type="entry name" value="Adenine nucleotide alpha hydrolases-like"/>
    <property type="match status" value="1"/>
</dbReference>
<evidence type="ECO:0000313" key="13">
    <source>
        <dbReference type="Proteomes" id="UP000009149"/>
    </source>
</evidence>
<comment type="caution">
    <text evidence="9">Lacks conserved residue(s) required for the propagation of feature annotation.</text>
</comment>
<feature type="site" description="Interaction with tRNA" evidence="9">
    <location>
        <position position="346"/>
    </location>
</feature>
<dbReference type="GO" id="GO:0002143">
    <property type="term" value="P:tRNA wobble position uridine thiolation"/>
    <property type="evidence" value="ECO:0007669"/>
    <property type="project" value="TreeGrafter"/>
</dbReference>
<dbReference type="CDD" id="cd01998">
    <property type="entry name" value="MnmA_TRMU-like"/>
    <property type="match status" value="1"/>
</dbReference>
<evidence type="ECO:0000256" key="8">
    <source>
        <dbReference type="ARBA" id="ARBA00051542"/>
    </source>
</evidence>
<keyword evidence="12" id="KW-0489">Methyltransferase</keyword>
<organism evidence="12 13">
    <name type="scientific">Methylacidiphilum infernorum (isolate V4)</name>
    <name type="common">Methylokorus infernorum (strain V4)</name>
    <dbReference type="NCBI Taxonomy" id="481448"/>
    <lineage>
        <taxon>Bacteria</taxon>
        <taxon>Pseudomonadati</taxon>
        <taxon>Verrucomicrobiota</taxon>
        <taxon>Methylacidiphilae</taxon>
        <taxon>Methylacidiphilales</taxon>
        <taxon>Methylacidiphilaceae</taxon>
        <taxon>Methylacidiphilum (ex Ratnadevi et al. 2023)</taxon>
    </lineage>
</organism>
<keyword evidence="1 9" id="KW-0820">tRNA-binding</keyword>
<dbReference type="GO" id="GO:0000049">
    <property type="term" value="F:tRNA binding"/>
    <property type="evidence" value="ECO:0007669"/>
    <property type="project" value="UniProtKB-KW"/>
</dbReference>
<evidence type="ECO:0000313" key="12">
    <source>
        <dbReference type="EMBL" id="ACD83092.1"/>
    </source>
</evidence>
<feature type="site" description="Interaction with tRNA" evidence="9">
    <location>
        <position position="136"/>
    </location>
</feature>
<feature type="active site" description="Cysteine persulfide intermediate" evidence="9">
    <location>
        <position position="207"/>
    </location>
</feature>
<dbReference type="STRING" id="481448.Minf_1037"/>
<gene>
    <name evidence="12" type="primary">trmU</name>
    <name evidence="9" type="synonym">mnmA</name>
    <name evidence="12" type="ordered locus">Minf_1037</name>
</gene>
<dbReference type="GO" id="GO:0032259">
    <property type="term" value="P:methylation"/>
    <property type="evidence" value="ECO:0007669"/>
    <property type="project" value="UniProtKB-KW"/>
</dbReference>
<dbReference type="InterPro" id="IPR014729">
    <property type="entry name" value="Rossmann-like_a/b/a_fold"/>
</dbReference>
<evidence type="ECO:0000256" key="1">
    <source>
        <dbReference type="ARBA" id="ARBA00022555"/>
    </source>
</evidence>
<feature type="region of interest" description="Interaction with tRNA" evidence="9">
    <location>
        <begin position="313"/>
        <end position="314"/>
    </location>
</feature>
<dbReference type="GO" id="GO:0005737">
    <property type="term" value="C:cytoplasm"/>
    <property type="evidence" value="ECO:0007669"/>
    <property type="project" value="UniProtKB-SubCell"/>
</dbReference>
<dbReference type="InterPro" id="IPR004506">
    <property type="entry name" value="MnmA-like"/>
</dbReference>
<dbReference type="AlphaFoldDB" id="B3DUT9"/>
<dbReference type="InterPro" id="IPR046884">
    <property type="entry name" value="MnmA-like_central"/>
</dbReference>
<proteinExistence type="inferred from homology"/>
<dbReference type="InterPro" id="IPR023382">
    <property type="entry name" value="MnmA-like_central_sf"/>
</dbReference>